<evidence type="ECO:0008006" key="3">
    <source>
        <dbReference type="Google" id="ProtNLM"/>
    </source>
</evidence>
<proteinExistence type="predicted"/>
<dbReference type="EMBL" id="BSEC01000001">
    <property type="protein sequence ID" value="GLI94802.1"/>
    <property type="molecule type" value="Genomic_DNA"/>
</dbReference>
<evidence type="ECO:0000313" key="1">
    <source>
        <dbReference type="EMBL" id="GLI94802.1"/>
    </source>
</evidence>
<reference evidence="1" key="1">
    <citation type="journal article" date="2023" name="Int. J. Syst. Evol. Microbiol.">
        <title>Methylocystis iwaonis sp. nov., a type II methane-oxidizing bacterium from surface soil of a rice paddy field in Japan, and emended description of the genus Methylocystis (ex Whittenbury et al. 1970) Bowman et al. 1993.</title>
        <authorList>
            <person name="Kaise H."/>
            <person name="Sawadogo J.B."/>
            <person name="Alam M.S."/>
            <person name="Ueno C."/>
            <person name="Dianou D."/>
            <person name="Shinjo R."/>
            <person name="Asakawa S."/>
        </authorList>
    </citation>
    <scope>NUCLEOTIDE SEQUENCE</scope>
    <source>
        <strain evidence="1">LMG27198</strain>
    </source>
</reference>
<sequence>MGVTLAAAFFGAAHAETPAAPPAKEAPQAVSPAALAILKGMSETLAKANGLSVSIRRAFDEPASNGQPLFYMVNSNVSLQRPDKLKVVVTGDGPPSEFYYDGKEFAVYLPASRLIAVETAPPNLEEMIEAAYNKAGVYFPFVDFIVADPYSAITEKLTSAFVVGQSSLVGGTTTDIVAIANPDFQAQLWIGAKDKLPRLVWITPTNAKEKSRSVIEFSNWRINPGQLKFSRAPGAAKAGRMKFEKPGALAKH</sequence>
<dbReference type="Pfam" id="PF09865">
    <property type="entry name" value="DUF2092"/>
    <property type="match status" value="1"/>
</dbReference>
<dbReference type="Proteomes" id="UP001144323">
    <property type="component" value="Unassembled WGS sequence"/>
</dbReference>
<keyword evidence="2" id="KW-1185">Reference proteome</keyword>
<dbReference type="AlphaFoldDB" id="A0A9W6GXH7"/>
<dbReference type="Gene3D" id="2.50.20.10">
    <property type="entry name" value="Lipoprotein localisation LolA/LolB/LppX"/>
    <property type="match status" value="1"/>
</dbReference>
<gene>
    <name evidence="1" type="ORF">LMG27198_37940</name>
</gene>
<comment type="caution">
    <text evidence="1">The sequence shown here is derived from an EMBL/GenBank/DDBJ whole genome shotgun (WGS) entry which is preliminary data.</text>
</comment>
<accession>A0A9W6GXH7</accession>
<dbReference type="InterPro" id="IPR019207">
    <property type="entry name" value="DUF2092"/>
</dbReference>
<organism evidence="1 2">
    <name type="scientific">Methylocystis echinoides</name>
    <dbReference type="NCBI Taxonomy" id="29468"/>
    <lineage>
        <taxon>Bacteria</taxon>
        <taxon>Pseudomonadati</taxon>
        <taxon>Pseudomonadota</taxon>
        <taxon>Alphaproteobacteria</taxon>
        <taxon>Hyphomicrobiales</taxon>
        <taxon>Methylocystaceae</taxon>
        <taxon>Methylocystis</taxon>
    </lineage>
</organism>
<name>A0A9W6GXH7_9HYPH</name>
<evidence type="ECO:0000313" key="2">
    <source>
        <dbReference type="Proteomes" id="UP001144323"/>
    </source>
</evidence>
<protein>
    <recommendedName>
        <fullName evidence="3">DUF2092 domain-containing protein</fullName>
    </recommendedName>
</protein>